<comment type="caution">
    <text evidence="2">The sequence shown here is derived from an EMBL/GenBank/DDBJ whole genome shotgun (WGS) entry which is preliminary data.</text>
</comment>
<reference evidence="2" key="1">
    <citation type="journal article" date="2014" name="Front. Microbiol.">
        <title>High frequency of phylogenetically diverse reductive dehalogenase-homologous genes in deep subseafloor sedimentary metagenomes.</title>
        <authorList>
            <person name="Kawai M."/>
            <person name="Futagami T."/>
            <person name="Toyoda A."/>
            <person name="Takaki Y."/>
            <person name="Nishi S."/>
            <person name="Hori S."/>
            <person name="Arai W."/>
            <person name="Tsubouchi T."/>
            <person name="Morono Y."/>
            <person name="Uchiyama I."/>
            <person name="Ito T."/>
            <person name="Fujiyama A."/>
            <person name="Inagaki F."/>
            <person name="Takami H."/>
        </authorList>
    </citation>
    <scope>NUCLEOTIDE SEQUENCE</scope>
    <source>
        <strain evidence="2">Expedition CK06-06</strain>
    </source>
</reference>
<proteinExistence type="predicted"/>
<evidence type="ECO:0000313" key="2">
    <source>
        <dbReference type="EMBL" id="GAH60714.1"/>
    </source>
</evidence>
<dbReference type="EMBL" id="BARU01021494">
    <property type="protein sequence ID" value="GAH60714.1"/>
    <property type="molecule type" value="Genomic_DNA"/>
</dbReference>
<dbReference type="AlphaFoldDB" id="X1I3P6"/>
<dbReference type="Pfam" id="PF13529">
    <property type="entry name" value="Peptidase_C39_2"/>
    <property type="match status" value="1"/>
</dbReference>
<name>X1I3P6_9ZZZZ</name>
<organism evidence="2">
    <name type="scientific">marine sediment metagenome</name>
    <dbReference type="NCBI Taxonomy" id="412755"/>
    <lineage>
        <taxon>unclassified sequences</taxon>
        <taxon>metagenomes</taxon>
        <taxon>ecological metagenomes</taxon>
    </lineage>
</organism>
<feature type="domain" description="Peptidase C39-like" evidence="1">
    <location>
        <begin position="23"/>
        <end position="156"/>
    </location>
</feature>
<protein>
    <recommendedName>
        <fullName evidence="1">Peptidase C39-like domain-containing protein</fullName>
    </recommendedName>
</protein>
<evidence type="ECO:0000259" key="1">
    <source>
        <dbReference type="Pfam" id="PF13529"/>
    </source>
</evidence>
<dbReference type="InterPro" id="IPR039564">
    <property type="entry name" value="Peptidase_C39-like"/>
</dbReference>
<feature type="non-terminal residue" evidence="2">
    <location>
        <position position="256"/>
    </location>
</feature>
<sequence length="256" mass="28829">MVLANNIVVPHEWYRYQGASDSDNTGHDCGPACVAMAIQFIKNTFVPIRDIRNYIEHPNAATSEQLKNSLQHWGISCNHLSAGSQNVIDAVNNRNHIVICPVKMLCFSPGLDINGKLDDPALNYDRYCSFTEELQGHFIVVKGISDDGNWIIVYDPGVWRSYPDFKYWYSNGEPKGKERYYKLSEFSNAINSRGIEILPEPHPIITSPLKITPSSPYYIGDTINAEFTITNQCKLPIDFSVLTIGGRDPDNHVSDF</sequence>
<gene>
    <name evidence="2" type="ORF">S03H2_35161</name>
</gene>
<dbReference type="Gene3D" id="3.90.70.10">
    <property type="entry name" value="Cysteine proteinases"/>
    <property type="match status" value="1"/>
</dbReference>
<accession>X1I3P6</accession>